<comment type="caution">
    <text evidence="3">The sequence shown here is derived from an EMBL/GenBank/DDBJ whole genome shotgun (WGS) entry which is preliminary data.</text>
</comment>
<sequence>MRDVRSSGSSPCAACKLLRRRCAPGCIFAPYFPSEEPLMFASVHKVFGASNVNKMLQDLPEHKRGDAVSSMVYEANARLRDPVYGCVGVISALQHQIAQLQTQLALAQAELVRFRVFSSHSDSVRAELQLSDHSIAEYRKTENVSIAEEGLHQSMNALSNSPWTTS</sequence>
<evidence type="ECO:0000256" key="1">
    <source>
        <dbReference type="ARBA" id="ARBA00005474"/>
    </source>
</evidence>
<proteinExistence type="inferred from homology"/>
<evidence type="ECO:0000313" key="4">
    <source>
        <dbReference type="Proteomes" id="UP000825935"/>
    </source>
</evidence>
<dbReference type="PANTHER" id="PTHR31301">
    <property type="entry name" value="LOB DOMAIN-CONTAINING PROTEIN 4-RELATED"/>
    <property type="match status" value="1"/>
</dbReference>
<keyword evidence="4" id="KW-1185">Reference proteome</keyword>
<reference evidence="3" key="1">
    <citation type="submission" date="2021-08" db="EMBL/GenBank/DDBJ databases">
        <title>WGS assembly of Ceratopteris richardii.</title>
        <authorList>
            <person name="Marchant D.B."/>
            <person name="Chen G."/>
            <person name="Jenkins J."/>
            <person name="Shu S."/>
            <person name="Leebens-Mack J."/>
            <person name="Grimwood J."/>
            <person name="Schmutz J."/>
            <person name="Soltis P."/>
            <person name="Soltis D."/>
            <person name="Chen Z.-H."/>
        </authorList>
    </citation>
    <scope>NUCLEOTIDE SEQUENCE</scope>
    <source>
        <strain evidence="3">Whitten #5841</strain>
        <tissue evidence="3">Leaf</tissue>
    </source>
</reference>
<dbReference type="EMBL" id="CM035409">
    <property type="protein sequence ID" value="KAH7438676.1"/>
    <property type="molecule type" value="Genomic_DNA"/>
</dbReference>
<dbReference type="PROSITE" id="PS50891">
    <property type="entry name" value="LOB"/>
    <property type="match status" value="1"/>
</dbReference>
<evidence type="ECO:0000259" key="2">
    <source>
        <dbReference type="PROSITE" id="PS50891"/>
    </source>
</evidence>
<accession>A0A8T2UXP4</accession>
<protein>
    <recommendedName>
        <fullName evidence="2">LOB domain-containing protein</fullName>
    </recommendedName>
</protein>
<feature type="domain" description="LOB" evidence="2">
    <location>
        <begin position="10"/>
        <end position="111"/>
    </location>
</feature>
<dbReference type="OMA" id="RVRQNRC"/>
<evidence type="ECO:0000313" key="3">
    <source>
        <dbReference type="EMBL" id="KAH7438676.1"/>
    </source>
</evidence>
<dbReference type="Proteomes" id="UP000825935">
    <property type="component" value="Chromosome 4"/>
</dbReference>
<organism evidence="3 4">
    <name type="scientific">Ceratopteris richardii</name>
    <name type="common">Triangle waterfern</name>
    <dbReference type="NCBI Taxonomy" id="49495"/>
    <lineage>
        <taxon>Eukaryota</taxon>
        <taxon>Viridiplantae</taxon>
        <taxon>Streptophyta</taxon>
        <taxon>Embryophyta</taxon>
        <taxon>Tracheophyta</taxon>
        <taxon>Polypodiopsida</taxon>
        <taxon>Polypodiidae</taxon>
        <taxon>Polypodiales</taxon>
        <taxon>Pteridineae</taxon>
        <taxon>Pteridaceae</taxon>
        <taxon>Parkerioideae</taxon>
        <taxon>Ceratopteris</taxon>
    </lineage>
</organism>
<dbReference type="AlphaFoldDB" id="A0A8T2UXP4"/>
<dbReference type="OrthoDB" id="10361867at2759"/>
<name>A0A8T2UXP4_CERRI</name>
<comment type="similarity">
    <text evidence="1">Belongs to the LOB domain-containing protein family.</text>
</comment>
<dbReference type="PANTHER" id="PTHR31301:SF58">
    <property type="entry name" value="LOB DOMAIN-CONTAINING PROTEIN 3"/>
    <property type="match status" value="1"/>
</dbReference>
<dbReference type="InterPro" id="IPR004883">
    <property type="entry name" value="LOB"/>
</dbReference>
<dbReference type="Pfam" id="PF03195">
    <property type="entry name" value="LOB"/>
    <property type="match status" value="1"/>
</dbReference>
<gene>
    <name evidence="3" type="ORF">KP509_04G026000</name>
</gene>